<dbReference type="SUPFAM" id="SSF46785">
    <property type="entry name" value="Winged helix' DNA-binding domain"/>
    <property type="match status" value="1"/>
</dbReference>
<dbReference type="AlphaFoldDB" id="A0A8H3F0D7"/>
<dbReference type="Gene3D" id="3.40.50.150">
    <property type="entry name" value="Vaccinia Virus protein VP39"/>
    <property type="match status" value="1"/>
</dbReference>
<dbReference type="EMBL" id="CAJPDR010000053">
    <property type="protein sequence ID" value="CAF9912096.1"/>
    <property type="molecule type" value="Genomic_DNA"/>
</dbReference>
<proteinExistence type="predicted"/>
<dbReference type="Gene3D" id="1.10.10.10">
    <property type="entry name" value="Winged helix-like DNA-binding domain superfamily/Winged helix DNA-binding domain"/>
    <property type="match status" value="1"/>
</dbReference>
<dbReference type="InterPro" id="IPR036388">
    <property type="entry name" value="WH-like_DNA-bd_sf"/>
</dbReference>
<dbReference type="PANTHER" id="PTHR43712:SF15">
    <property type="entry name" value="MONODICTYPHENONE CLUSTER TRANSCRIPTIONAL COACTIVATOR MDPA"/>
    <property type="match status" value="1"/>
</dbReference>
<dbReference type="OrthoDB" id="1606438at2759"/>
<dbReference type="Proteomes" id="UP000664203">
    <property type="component" value="Unassembled WGS sequence"/>
</dbReference>
<accession>A0A8H3F0D7</accession>
<evidence type="ECO:0000313" key="1">
    <source>
        <dbReference type="EMBL" id="CAF9912096.1"/>
    </source>
</evidence>
<dbReference type="InterPro" id="IPR029063">
    <property type="entry name" value="SAM-dependent_MTases_sf"/>
</dbReference>
<comment type="caution">
    <text evidence="1">The sequence shown here is derived from an EMBL/GenBank/DDBJ whole genome shotgun (WGS) entry which is preliminary data.</text>
</comment>
<evidence type="ECO:0000313" key="2">
    <source>
        <dbReference type="Proteomes" id="UP000664203"/>
    </source>
</evidence>
<reference evidence="1" key="1">
    <citation type="submission" date="2021-03" db="EMBL/GenBank/DDBJ databases">
        <authorList>
            <person name="Tagirdzhanova G."/>
        </authorList>
    </citation>
    <scope>NUCLEOTIDE SEQUENCE</scope>
</reference>
<dbReference type="PANTHER" id="PTHR43712">
    <property type="entry name" value="PUTATIVE (AFU_ORTHOLOGUE AFUA_4G14580)-RELATED"/>
    <property type="match status" value="1"/>
</dbReference>
<protein>
    <submittedName>
        <fullName evidence="1">Uncharacterized protein</fullName>
    </submittedName>
</protein>
<name>A0A8H3F0D7_9LECA</name>
<dbReference type="InterPro" id="IPR036390">
    <property type="entry name" value="WH_DNA-bd_sf"/>
</dbReference>
<keyword evidence="2" id="KW-1185">Reference proteome</keyword>
<gene>
    <name evidence="1" type="ORF">ALECFALPRED_007869</name>
</gene>
<organism evidence="1 2">
    <name type="scientific">Alectoria fallacina</name>
    <dbReference type="NCBI Taxonomy" id="1903189"/>
    <lineage>
        <taxon>Eukaryota</taxon>
        <taxon>Fungi</taxon>
        <taxon>Dikarya</taxon>
        <taxon>Ascomycota</taxon>
        <taxon>Pezizomycotina</taxon>
        <taxon>Lecanoromycetes</taxon>
        <taxon>OSLEUM clade</taxon>
        <taxon>Lecanoromycetidae</taxon>
        <taxon>Lecanorales</taxon>
        <taxon>Lecanorineae</taxon>
        <taxon>Parmeliaceae</taxon>
        <taxon>Alectoria</taxon>
    </lineage>
</organism>
<sequence>MANLVKLQTLLDEPADFLQRLAGQNQLLACLQWLGDFQVLACIPVSGNVPFKDVADLAGVPETQLCRIVRMMATAGFLHEPQPGCVEHSALSAPFVTKPSLLDAAMFLSESAAPTALQMAAATQRFGHSQRPDESAYSIAFNTPTTFASACEQQSRLKRRWPAYLRYGTGDVDTGVTDILTRLDWLSLGNTCVVEVGARSTASAMALADLYPGLHFIVQMSEPGPSGRERSQSMSNRWLLATPTSLSGASTPGLRPGEMQQNFSSRITVQQRDPGTLQSVHDAAVYILHLPSPSPGMPSHSLGTRIVAELRAHIGVLRASSCAELVLTARLLPEPGAVDPDVEAIARLRDLSLLQLANEREIEMVELMDMLNSVRDSLGRLVLVNKLRSRNNTTVVFKVQYQAYTDRHELRPVSANV</sequence>